<evidence type="ECO:0000313" key="1">
    <source>
        <dbReference type="EMBL" id="CAG8618744.1"/>
    </source>
</evidence>
<sequence length="575" mass="65443">AKRSKPMTNFLTTLSNDFSKLLDATNFHDSVIRVGNREDIRSFEAHSIILYGRCNYFRAALSHGWVKKIDGKFHFNLVDLNITPGAFVAILNGKIFPDQHDLSLLLQLLIATDILLLNELFDFAEEQIVRSKSMWMESDFISILRVALQAPAASKLNLCCQEIIADHPYAFFESPEFLRVEESLLVHVLESEALGMEEIKIWERVIDWGIKNTPPLGRTLIPDFSEEQFESLRSTLKNVLPLVRFFSISHADWDKRVAPFRKILSCEDLSEQVHFYLGITNFPPPCVILPPHSPSFDSILINRNMAGLIATWIDKKDLLPGGDKGRKSYNGINMPYNFKLLYRYRSHGPPPNIARHDGAIVIIMKMKHTGDLIGGYNPIDFSSRQNSSGRDVEVEYSDTEDSFIFSFIRSDKGETKAPVKNNLADQGPTLSPIRATIRYYTEDGSLVPEINSPPAQSNIPARHTNSSYDNNAQYSATLSRVKKECSKFAVGFSNREIWFGQSDLHIYHRLGRRHAGTIGSDGKWYGRPKDPDRLNITMQQKTYEKLSLGKLCCERGKDIEISEMEVFRIVKKPNY</sequence>
<proteinExistence type="predicted"/>
<comment type="caution">
    <text evidence="1">The sequence shown here is derived from an EMBL/GenBank/DDBJ whole genome shotgun (WGS) entry which is preliminary data.</text>
</comment>
<evidence type="ECO:0000313" key="2">
    <source>
        <dbReference type="Proteomes" id="UP000789525"/>
    </source>
</evidence>
<protein>
    <submittedName>
        <fullName evidence="1">4514_t:CDS:1</fullName>
    </submittedName>
</protein>
<keyword evidence="2" id="KW-1185">Reference proteome</keyword>
<name>A0ACA9MZN4_9GLOM</name>
<dbReference type="EMBL" id="CAJVPT010016376">
    <property type="protein sequence ID" value="CAG8618744.1"/>
    <property type="molecule type" value="Genomic_DNA"/>
</dbReference>
<reference evidence="1" key="1">
    <citation type="submission" date="2021-06" db="EMBL/GenBank/DDBJ databases">
        <authorList>
            <person name="Kallberg Y."/>
            <person name="Tangrot J."/>
            <person name="Rosling A."/>
        </authorList>
    </citation>
    <scope>NUCLEOTIDE SEQUENCE</scope>
    <source>
        <strain evidence="1">CL356</strain>
    </source>
</reference>
<gene>
    <name evidence="1" type="ORF">ACOLOM_LOCUS7259</name>
</gene>
<feature type="non-terminal residue" evidence="1">
    <location>
        <position position="1"/>
    </location>
</feature>
<accession>A0ACA9MZN4</accession>
<dbReference type="Proteomes" id="UP000789525">
    <property type="component" value="Unassembled WGS sequence"/>
</dbReference>
<organism evidence="1 2">
    <name type="scientific">Acaulospora colombiana</name>
    <dbReference type="NCBI Taxonomy" id="27376"/>
    <lineage>
        <taxon>Eukaryota</taxon>
        <taxon>Fungi</taxon>
        <taxon>Fungi incertae sedis</taxon>
        <taxon>Mucoromycota</taxon>
        <taxon>Glomeromycotina</taxon>
        <taxon>Glomeromycetes</taxon>
        <taxon>Diversisporales</taxon>
        <taxon>Acaulosporaceae</taxon>
        <taxon>Acaulospora</taxon>
    </lineage>
</organism>